<name>A0A6C0CP01_9ZZZZ</name>
<dbReference type="SUPFAM" id="SSF56784">
    <property type="entry name" value="HAD-like"/>
    <property type="match status" value="1"/>
</dbReference>
<dbReference type="AlphaFoldDB" id="A0A6C0CP01"/>
<dbReference type="InterPro" id="IPR023214">
    <property type="entry name" value="HAD_sf"/>
</dbReference>
<organism evidence="2">
    <name type="scientific">viral metagenome</name>
    <dbReference type="NCBI Taxonomy" id="1070528"/>
    <lineage>
        <taxon>unclassified sequences</taxon>
        <taxon>metagenomes</taxon>
        <taxon>organismal metagenomes</taxon>
    </lineage>
</organism>
<evidence type="ECO:0000313" key="2">
    <source>
        <dbReference type="EMBL" id="QHT05957.1"/>
    </source>
</evidence>
<dbReference type="EMBL" id="MN739461">
    <property type="protein sequence ID" value="QHT05957.1"/>
    <property type="molecule type" value="Genomic_DNA"/>
</dbReference>
<reference evidence="2" key="1">
    <citation type="journal article" date="2020" name="Nature">
        <title>Giant virus diversity and host interactions through global metagenomics.</title>
        <authorList>
            <person name="Schulz F."/>
            <person name="Roux S."/>
            <person name="Paez-Espino D."/>
            <person name="Jungbluth S."/>
            <person name="Walsh D.A."/>
            <person name="Denef V.J."/>
            <person name="McMahon K.D."/>
            <person name="Konstantinidis K.T."/>
            <person name="Eloe-Fadrosh E.A."/>
            <person name="Kyrpides N.C."/>
            <person name="Woyke T."/>
        </authorList>
    </citation>
    <scope>NUCLEOTIDE SEQUENCE</scope>
    <source>
        <strain evidence="2">GVMAG-M-3300021425-14</strain>
    </source>
</reference>
<dbReference type="Gene3D" id="3.40.50.1000">
    <property type="entry name" value="HAD superfamily/HAD-like"/>
    <property type="match status" value="1"/>
</dbReference>
<dbReference type="Pfam" id="PF03031">
    <property type="entry name" value="NIF"/>
    <property type="match status" value="1"/>
</dbReference>
<dbReference type="InterPro" id="IPR036412">
    <property type="entry name" value="HAD-like_sf"/>
</dbReference>
<proteinExistence type="predicted"/>
<dbReference type="InterPro" id="IPR004274">
    <property type="entry name" value="FCP1_dom"/>
</dbReference>
<accession>A0A6C0CP01</accession>
<protein>
    <recommendedName>
        <fullName evidence="1">FCP1 homology domain-containing protein</fullName>
    </recommendedName>
</protein>
<feature type="domain" description="FCP1 homology" evidence="1">
    <location>
        <begin position="5"/>
        <end position="176"/>
    </location>
</feature>
<sequence>MKSKKYVVFDLDETIGHFYKISTLYNTIWEYSGKQINLHRLLELYPEVFRPGMFKLFEYLKQEKIRNKQIKVVIFTNNMGPKSWTNSIKSFIENKIKYKLFDNVITGWKVNGRINEPKRSSYMKLLSDFKKITGCSNRDKLIFLDDQYHDYMDKKKVTYLHLKPYRKNISNKILLNRFLRSNNNKIVKLEDWEEFISLYNIHYGEDKEEDSDLYHMHDGNVTSSQIFPAVKKFIEDNGEKTLKKKKKQHKKTRKL</sequence>
<evidence type="ECO:0000259" key="1">
    <source>
        <dbReference type="Pfam" id="PF03031"/>
    </source>
</evidence>